<dbReference type="GeneID" id="87840225"/>
<proteinExistence type="predicted"/>
<dbReference type="PANTHER" id="PTHR40788:SF2">
    <property type="entry name" value="CLR5 DOMAIN-CONTAINING PROTEIN"/>
    <property type="match status" value="1"/>
</dbReference>
<gene>
    <name evidence="2" type="ORF">B0H64DRAFT_388516</name>
</gene>
<keyword evidence="3" id="KW-1185">Reference proteome</keyword>
<name>A0AAE0LVW3_9PEZI</name>
<accession>A0AAE0LVW3</accession>
<reference evidence="2" key="2">
    <citation type="submission" date="2023-06" db="EMBL/GenBank/DDBJ databases">
        <authorList>
            <consortium name="Lawrence Berkeley National Laboratory"/>
            <person name="Haridas S."/>
            <person name="Hensen N."/>
            <person name="Bonometti L."/>
            <person name="Westerberg I."/>
            <person name="Brannstrom I.O."/>
            <person name="Guillou S."/>
            <person name="Cros-Aarteil S."/>
            <person name="Calhoun S."/>
            <person name="Kuo A."/>
            <person name="Mondo S."/>
            <person name="Pangilinan J."/>
            <person name="Riley R."/>
            <person name="Labutti K."/>
            <person name="Andreopoulos B."/>
            <person name="Lipzen A."/>
            <person name="Chen C."/>
            <person name="Yanf M."/>
            <person name="Daum C."/>
            <person name="Ng V."/>
            <person name="Clum A."/>
            <person name="Steindorff A."/>
            <person name="Ohm R."/>
            <person name="Martin F."/>
            <person name="Silar P."/>
            <person name="Natvig D."/>
            <person name="Lalanne C."/>
            <person name="Gautier V."/>
            <person name="Ament-Velasquez S.L."/>
            <person name="Kruys A."/>
            <person name="Hutchinson M.I."/>
            <person name="Powell A.J."/>
            <person name="Barry K."/>
            <person name="Miller A.N."/>
            <person name="Grigoriev I.V."/>
            <person name="Debuchy R."/>
            <person name="Gladieux P."/>
            <person name="Thoren M.H."/>
            <person name="Johannesson H."/>
        </authorList>
    </citation>
    <scope>NUCLEOTIDE SEQUENCE</scope>
    <source>
        <strain evidence="2">CBS 168.71</strain>
    </source>
</reference>
<sequence>MQSRTDHRFDPFGPEALALEDSDPLAGGVDDIDLSDPLAFFKHLNAGEPGGLPMPALMEPTQVRQLCKERSSAIFANHGRLRRILDRHELTIQKRWAKKTKRQRLQMLLDGWPNMAPTHRPDFAAFRRESMAQRESGTKFRAHFVWPYINQEDLLKPKSLPLMLKSRGRHPPCDFAAADGDAMYLGRTTKALVPIFLNCYVVTLNGMTRPEEYGRLVAWDDHPDAFDWMHTRKQFMPGEALDILEAQDRLTKFLVHCCEQLLHDMPVAELLGDKYPVQPEPALTSAVEPGSGFGSLAVMAEEAPYRPPGHLDLDRIESLLAARTAASEDHLWALREDPSYLSDELLTYKEHRQEMLKDTNGKPHPVLQGLKMEVFWERVIGNVMLAAHVQLEIFSELARQAEELGRLQAKYAATLSPLKDLPEEYLVAILRFRFFINQLAKDWLNDLKTTVAASPPMRSYFVRLPAENLNHIAITTKPGLKQNAVEKELLWLLKTLWEDGKDLFFARMPMIVDELERLLRAEPRARELVSGYVAGRIGDLSILCECLRQLEIYQPWANGYESASVDREEGIKKDLVGWRDSWTGIYNTMKSRPMVANFKLAEPSDDRSFYPTEKRRTKETVEALRQAEANLDAFWDKFDRTLNAKAGDLGKTALRRLLSQKRTLQRTPEWVAPASAGKTKTAKPAVASPEVDTMYQPPSTLPPEKHVPAQPKTKVKTRGAAAATSAQQTPQPPPADATPTLDTQPTIPVDARALKVFRTLFFQPAVTSTPGEVSWPDFLHAMTSAGFGAEKLYGSVWRTSKTHPSIRALPI</sequence>
<dbReference type="EMBL" id="JAUEPN010000002">
    <property type="protein sequence ID" value="KAK3299462.1"/>
    <property type="molecule type" value="Genomic_DNA"/>
</dbReference>
<evidence type="ECO:0000313" key="3">
    <source>
        <dbReference type="Proteomes" id="UP001278766"/>
    </source>
</evidence>
<evidence type="ECO:0000256" key="1">
    <source>
        <dbReference type="SAM" id="MobiDB-lite"/>
    </source>
</evidence>
<evidence type="ECO:0000313" key="2">
    <source>
        <dbReference type="EMBL" id="KAK3299462.1"/>
    </source>
</evidence>
<dbReference type="AlphaFoldDB" id="A0AAE0LVW3"/>
<dbReference type="PANTHER" id="PTHR40788">
    <property type="entry name" value="CLR5 DOMAIN-CONTAINING PROTEIN-RELATED"/>
    <property type="match status" value="1"/>
</dbReference>
<dbReference type="Proteomes" id="UP001278766">
    <property type="component" value="Unassembled WGS sequence"/>
</dbReference>
<dbReference type="RefSeq" id="XP_062662976.1">
    <property type="nucleotide sequence ID" value="XM_062803277.1"/>
</dbReference>
<feature type="region of interest" description="Disordered" evidence="1">
    <location>
        <begin position="668"/>
        <end position="745"/>
    </location>
</feature>
<organism evidence="2 3">
    <name type="scientific">Chaetomium fimeti</name>
    <dbReference type="NCBI Taxonomy" id="1854472"/>
    <lineage>
        <taxon>Eukaryota</taxon>
        <taxon>Fungi</taxon>
        <taxon>Dikarya</taxon>
        <taxon>Ascomycota</taxon>
        <taxon>Pezizomycotina</taxon>
        <taxon>Sordariomycetes</taxon>
        <taxon>Sordariomycetidae</taxon>
        <taxon>Sordariales</taxon>
        <taxon>Chaetomiaceae</taxon>
        <taxon>Chaetomium</taxon>
    </lineage>
</organism>
<protein>
    <submittedName>
        <fullName evidence="2">Uncharacterized protein</fullName>
    </submittedName>
</protein>
<feature type="compositionally biased region" description="Low complexity" evidence="1">
    <location>
        <begin position="720"/>
        <end position="729"/>
    </location>
</feature>
<comment type="caution">
    <text evidence="2">The sequence shown here is derived from an EMBL/GenBank/DDBJ whole genome shotgun (WGS) entry which is preliminary data.</text>
</comment>
<reference evidence="2" key="1">
    <citation type="journal article" date="2023" name="Mol. Phylogenet. Evol.">
        <title>Genome-scale phylogeny and comparative genomics of the fungal order Sordariales.</title>
        <authorList>
            <person name="Hensen N."/>
            <person name="Bonometti L."/>
            <person name="Westerberg I."/>
            <person name="Brannstrom I.O."/>
            <person name="Guillou S."/>
            <person name="Cros-Aarteil S."/>
            <person name="Calhoun S."/>
            <person name="Haridas S."/>
            <person name="Kuo A."/>
            <person name="Mondo S."/>
            <person name="Pangilinan J."/>
            <person name="Riley R."/>
            <person name="LaButti K."/>
            <person name="Andreopoulos B."/>
            <person name="Lipzen A."/>
            <person name="Chen C."/>
            <person name="Yan M."/>
            <person name="Daum C."/>
            <person name="Ng V."/>
            <person name="Clum A."/>
            <person name="Steindorff A."/>
            <person name="Ohm R.A."/>
            <person name="Martin F."/>
            <person name="Silar P."/>
            <person name="Natvig D.O."/>
            <person name="Lalanne C."/>
            <person name="Gautier V."/>
            <person name="Ament-Velasquez S.L."/>
            <person name="Kruys A."/>
            <person name="Hutchinson M.I."/>
            <person name="Powell A.J."/>
            <person name="Barry K."/>
            <person name="Miller A.N."/>
            <person name="Grigoriev I.V."/>
            <person name="Debuchy R."/>
            <person name="Gladieux P."/>
            <person name="Hiltunen Thoren M."/>
            <person name="Johannesson H."/>
        </authorList>
    </citation>
    <scope>NUCLEOTIDE SEQUENCE</scope>
    <source>
        <strain evidence="2">CBS 168.71</strain>
    </source>
</reference>